<protein>
    <submittedName>
        <fullName evidence="2">Uncharacterized protein</fullName>
    </submittedName>
</protein>
<dbReference type="WBParaSite" id="PS1159_v2.g13467.t1">
    <property type="protein sequence ID" value="PS1159_v2.g13467.t1"/>
    <property type="gene ID" value="PS1159_v2.g13467"/>
</dbReference>
<evidence type="ECO:0000313" key="1">
    <source>
        <dbReference type="Proteomes" id="UP000887580"/>
    </source>
</evidence>
<organism evidence="1 2">
    <name type="scientific">Panagrolaimus sp. PS1159</name>
    <dbReference type="NCBI Taxonomy" id="55785"/>
    <lineage>
        <taxon>Eukaryota</taxon>
        <taxon>Metazoa</taxon>
        <taxon>Ecdysozoa</taxon>
        <taxon>Nematoda</taxon>
        <taxon>Chromadorea</taxon>
        <taxon>Rhabditida</taxon>
        <taxon>Tylenchina</taxon>
        <taxon>Panagrolaimomorpha</taxon>
        <taxon>Panagrolaimoidea</taxon>
        <taxon>Panagrolaimidae</taxon>
        <taxon>Panagrolaimus</taxon>
    </lineage>
</organism>
<dbReference type="Proteomes" id="UP000887580">
    <property type="component" value="Unplaced"/>
</dbReference>
<evidence type="ECO:0000313" key="2">
    <source>
        <dbReference type="WBParaSite" id="PS1159_v2.g13467.t1"/>
    </source>
</evidence>
<reference evidence="2" key="1">
    <citation type="submission" date="2022-11" db="UniProtKB">
        <authorList>
            <consortium name="WormBaseParasite"/>
        </authorList>
    </citation>
    <scope>IDENTIFICATION</scope>
</reference>
<name>A0AC35F3K2_9BILA</name>
<proteinExistence type="predicted"/>
<sequence>MKFAVSVFVVVGALLFSQTWEFPSSKNQKLNCNIEENFKEIFNGQKCSNFLNFGKFNNDIYGIEVISETTVKQWKINSKEATDSELNMQDQYVKKVIKHFLNHTDVWVVFQSDTENYLIHWNLASSSNTNLWQLTAESASDFLFLKNTILVIYAKSNEVFATQYKLGKQIGIIEEDKRLITIEHEIQKVQLNNVEIILKDINYDVVKVHFANLFKFFNESGGAENLENKTSSMIPFCIGIFGGCIFGGFIGALIIYKYLKSQYKFINRAEARQQQENARSHERERLNDQRNENDNANANAENTEMDNVNENSKHENKNGSANQKHVATNTVENNSSIDAQNEATNSSNKVENYGMVFNQNIDHSVINEETSDSRPPMLKEVATQTFENDKPKMNLSDIELCVD</sequence>
<accession>A0AC35F3K2</accession>